<feature type="compositionally biased region" description="Basic and acidic residues" evidence="9">
    <location>
        <begin position="550"/>
        <end position="561"/>
    </location>
</feature>
<dbReference type="Pfam" id="PF01926">
    <property type="entry name" value="MMR_HSR1"/>
    <property type="match status" value="1"/>
</dbReference>
<feature type="region of interest" description="Disordered" evidence="9">
    <location>
        <begin position="483"/>
        <end position="508"/>
    </location>
</feature>
<keyword evidence="6 8" id="KW-0342">GTP-binding</keyword>
<dbReference type="Pfam" id="PF08153">
    <property type="entry name" value="NGP1NT"/>
    <property type="match status" value="1"/>
</dbReference>
<comment type="subcellular location">
    <subcellularLocation>
        <location evidence="2 8">Nucleus</location>
        <location evidence="2 8">Nucleolus</location>
    </subcellularLocation>
</comment>
<feature type="region of interest" description="Disordered" evidence="9">
    <location>
        <begin position="1"/>
        <end position="28"/>
    </location>
</feature>
<dbReference type="Gene3D" id="3.40.50.300">
    <property type="entry name" value="P-loop containing nucleotide triphosphate hydrolases"/>
    <property type="match status" value="1"/>
</dbReference>
<comment type="function">
    <text evidence="1 8">GTPase that associates with pre-60S ribosomal subunits in the nucleolus and is required for their nuclear export and maturation.</text>
</comment>
<dbReference type="Gene3D" id="1.10.1580.10">
    <property type="match status" value="1"/>
</dbReference>
<dbReference type="AlphaFoldDB" id="A0AAX4JPC9"/>
<proteinExistence type="inferred from homology"/>
<protein>
    <recommendedName>
        <fullName evidence="3 8">Nucleolar GTP-binding protein 2</fullName>
    </recommendedName>
</protein>
<dbReference type="FunFam" id="1.10.1580.10:FF:000001">
    <property type="entry name" value="Nucleolar GTP-binding protein 2"/>
    <property type="match status" value="1"/>
</dbReference>
<evidence type="ECO:0000313" key="11">
    <source>
        <dbReference type="EMBL" id="WWC87250.1"/>
    </source>
</evidence>
<dbReference type="InterPro" id="IPR027417">
    <property type="entry name" value="P-loop_NTPase"/>
</dbReference>
<dbReference type="PRINTS" id="PR00326">
    <property type="entry name" value="GTP1OBG"/>
</dbReference>
<dbReference type="GO" id="GO:0005525">
    <property type="term" value="F:GTP binding"/>
    <property type="evidence" value="ECO:0007669"/>
    <property type="project" value="UniProtKB-KW"/>
</dbReference>
<dbReference type="RefSeq" id="XP_066074013.1">
    <property type="nucleotide sequence ID" value="XM_066217916.1"/>
</dbReference>
<dbReference type="PROSITE" id="PS51721">
    <property type="entry name" value="G_CP"/>
    <property type="match status" value="1"/>
</dbReference>
<keyword evidence="4" id="KW-0690">Ribosome biogenesis</keyword>
<sequence length="728" mass="81933">MAKGKNHDRKANPGFNKQKLKSGSTGGEFSLKKVKGENFYRDAKAASRVKMLNGGKAVRDKDGKIIQAAAYQKTEKETEPGRVKADRRWFGNTRVISQTALDHFRTALTEQKSDPYSVLLRRNKLPMGLLEDESKNGGKKPHIVETEPFSNTFGPKSQRKRPRLDIGSFEELGESSTAADIAAAETQQSNNATADLADVYHPTTSTAREPIYQKGTSRRIWGELYKVLDSSDVVIHVLDARDPLGTRCKPVVEYLRKEKAHKHLVYVLNKVDLVPTWVTARWVKHLSLSAPTIAFHASINNSFGKGSLIQLLRQFSVLHSDKKQISIGFIGYPNVGKSSIINTLKKKKVCTVAPIPGETKVWQYITLMRRIYLIDCPGIVPVSAKDSDTDTVLKGVVRVENLATPAEHIPQLLENVRPEYIERTYGLEHREGGWHGESGASILLSAIAKKSGKLLKGGEPDQESAAKMVLNDWIRGKIPFFVPPPAKEQPLGEEQTVNQAQAQEDKETKEMLEEQERSLGKILGEKRVKGVDQSISKIVTMPKFIGEDARRYKEEEDKDVNMAEIAEDVEDDEEEDDEDDDAEEDGELAWDDIFPGNAAGPSKFADLPVDEEEGEDDDEEEDDEDEEDEEDDEEDEEGDEEEVDLEFTAPSSKKAGKRKAVEAEEEDEPVAKKEKRMTTNKKKTENFYTHANVKNRNRDKKIPKNPFKRYRDQDEEPTGKKRPKSKKY</sequence>
<dbReference type="Proteomes" id="UP001355207">
    <property type="component" value="Chromosome 2"/>
</dbReference>
<comment type="similarity">
    <text evidence="8">Belongs to the TRAFAC class YlqF/YawG GTPase family. NOG2 subfamily.</text>
</comment>
<feature type="compositionally biased region" description="Acidic residues" evidence="9">
    <location>
        <begin position="608"/>
        <end position="645"/>
    </location>
</feature>
<keyword evidence="12" id="KW-1185">Reference proteome</keyword>
<evidence type="ECO:0000256" key="9">
    <source>
        <dbReference type="SAM" id="MobiDB-lite"/>
    </source>
</evidence>
<reference evidence="11 12" key="1">
    <citation type="submission" date="2024-01" db="EMBL/GenBank/DDBJ databases">
        <title>Comparative genomics of Cryptococcus and Kwoniella reveals pathogenesis evolution and contrasting modes of karyotype evolution via chromosome fusion or intercentromeric recombination.</title>
        <authorList>
            <person name="Coelho M.A."/>
            <person name="David-Palma M."/>
            <person name="Shea T."/>
            <person name="Bowers K."/>
            <person name="McGinley-Smith S."/>
            <person name="Mohammad A.W."/>
            <person name="Gnirke A."/>
            <person name="Yurkov A.M."/>
            <person name="Nowrousian M."/>
            <person name="Sun S."/>
            <person name="Cuomo C.A."/>
            <person name="Heitman J."/>
        </authorList>
    </citation>
    <scope>NUCLEOTIDE SEQUENCE [LARGE SCALE GENOMIC DNA]</scope>
    <source>
        <strain evidence="11 12">CBS 6074</strain>
    </source>
</reference>
<feature type="compositionally biased region" description="Acidic residues" evidence="9">
    <location>
        <begin position="565"/>
        <end position="590"/>
    </location>
</feature>
<dbReference type="PANTHER" id="PTHR11089:SF9">
    <property type="entry name" value="NUCLEOLAR GTP-BINDING PROTEIN 2"/>
    <property type="match status" value="1"/>
</dbReference>
<organism evidence="11 12">
    <name type="scientific">Kwoniella dendrophila CBS 6074</name>
    <dbReference type="NCBI Taxonomy" id="1295534"/>
    <lineage>
        <taxon>Eukaryota</taxon>
        <taxon>Fungi</taxon>
        <taxon>Dikarya</taxon>
        <taxon>Basidiomycota</taxon>
        <taxon>Agaricomycotina</taxon>
        <taxon>Tremellomycetes</taxon>
        <taxon>Tremellales</taxon>
        <taxon>Cryptococcaceae</taxon>
        <taxon>Kwoniella</taxon>
    </lineage>
</organism>
<dbReference type="InterPro" id="IPR050755">
    <property type="entry name" value="TRAFAC_YlqF/YawG_RiboMat"/>
</dbReference>
<evidence type="ECO:0000313" key="12">
    <source>
        <dbReference type="Proteomes" id="UP001355207"/>
    </source>
</evidence>
<evidence type="ECO:0000259" key="10">
    <source>
        <dbReference type="PROSITE" id="PS51721"/>
    </source>
</evidence>
<accession>A0AAX4JPC9</accession>
<dbReference type="GeneID" id="91092810"/>
<dbReference type="SUPFAM" id="SSF52540">
    <property type="entry name" value="P-loop containing nucleoside triphosphate hydrolases"/>
    <property type="match status" value="1"/>
</dbReference>
<feature type="compositionally biased region" description="Basic residues" evidence="9">
    <location>
        <begin position="693"/>
        <end position="708"/>
    </location>
</feature>
<dbReference type="GO" id="GO:0005730">
    <property type="term" value="C:nucleolus"/>
    <property type="evidence" value="ECO:0007669"/>
    <property type="project" value="UniProtKB-SubCell"/>
</dbReference>
<feature type="domain" description="CP-type G" evidence="10">
    <location>
        <begin position="221"/>
        <end position="382"/>
    </location>
</feature>
<evidence type="ECO:0000256" key="2">
    <source>
        <dbReference type="ARBA" id="ARBA00004604"/>
    </source>
</evidence>
<evidence type="ECO:0000256" key="3">
    <source>
        <dbReference type="ARBA" id="ARBA00022127"/>
    </source>
</evidence>
<dbReference type="GO" id="GO:0042254">
    <property type="term" value="P:ribosome biogenesis"/>
    <property type="evidence" value="ECO:0007669"/>
    <property type="project" value="UniProtKB-KW"/>
</dbReference>
<evidence type="ECO:0000256" key="1">
    <source>
        <dbReference type="ARBA" id="ARBA00003892"/>
    </source>
</evidence>
<keyword evidence="7 8" id="KW-0539">Nucleus</keyword>
<dbReference type="PANTHER" id="PTHR11089">
    <property type="entry name" value="GTP-BINDING PROTEIN-RELATED"/>
    <property type="match status" value="1"/>
</dbReference>
<dbReference type="FunFam" id="3.40.50.300:FF:000559">
    <property type="entry name" value="Nuclear/nucleolar GTPase 2"/>
    <property type="match status" value="1"/>
</dbReference>
<evidence type="ECO:0000256" key="5">
    <source>
        <dbReference type="ARBA" id="ARBA00022741"/>
    </source>
</evidence>
<evidence type="ECO:0000256" key="7">
    <source>
        <dbReference type="ARBA" id="ARBA00023242"/>
    </source>
</evidence>
<gene>
    <name evidence="11" type="ORF">L201_002138</name>
</gene>
<feature type="region of interest" description="Disordered" evidence="9">
    <location>
        <begin position="550"/>
        <end position="728"/>
    </location>
</feature>
<dbReference type="InterPro" id="IPR030378">
    <property type="entry name" value="G_CP_dom"/>
</dbReference>
<dbReference type="InterPro" id="IPR012971">
    <property type="entry name" value="NOG2_N_dom"/>
</dbReference>
<dbReference type="InterPro" id="IPR023179">
    <property type="entry name" value="GTP-bd_ortho_bundle_sf"/>
</dbReference>
<evidence type="ECO:0000256" key="4">
    <source>
        <dbReference type="ARBA" id="ARBA00022517"/>
    </source>
</evidence>
<dbReference type="EMBL" id="CP144099">
    <property type="protein sequence ID" value="WWC87250.1"/>
    <property type="molecule type" value="Genomic_DNA"/>
</dbReference>
<dbReference type="InterPro" id="IPR006073">
    <property type="entry name" value="GTP-bd"/>
</dbReference>
<evidence type="ECO:0000256" key="8">
    <source>
        <dbReference type="RuleBase" id="RU364023"/>
    </source>
</evidence>
<keyword evidence="5 8" id="KW-0547">Nucleotide-binding</keyword>
<dbReference type="InterPro" id="IPR024929">
    <property type="entry name" value="GNL2_CP_dom"/>
</dbReference>
<dbReference type="CDD" id="cd01858">
    <property type="entry name" value="NGP_1"/>
    <property type="match status" value="1"/>
</dbReference>
<name>A0AAX4JPC9_9TREE</name>
<feature type="region of interest" description="Disordered" evidence="9">
    <location>
        <begin position="130"/>
        <end position="162"/>
    </location>
</feature>
<evidence type="ECO:0000256" key="6">
    <source>
        <dbReference type="ARBA" id="ARBA00023134"/>
    </source>
</evidence>